<dbReference type="PROSITE" id="PS00893">
    <property type="entry name" value="NUDIX_BOX"/>
    <property type="match status" value="1"/>
</dbReference>
<dbReference type="GO" id="GO:0046872">
    <property type="term" value="F:metal ion binding"/>
    <property type="evidence" value="ECO:0007669"/>
    <property type="project" value="UniProtKB-KW"/>
</dbReference>
<keyword evidence="5" id="KW-0479">Metal-binding</keyword>
<dbReference type="InterPro" id="IPR000086">
    <property type="entry name" value="NUDIX_hydrolase_dom"/>
</dbReference>
<dbReference type="InterPro" id="IPR020084">
    <property type="entry name" value="NUDIX_hydrolase_CS"/>
</dbReference>
<dbReference type="GO" id="GO:0003723">
    <property type="term" value="F:RNA binding"/>
    <property type="evidence" value="ECO:0007669"/>
    <property type="project" value="UniProtKB-KW"/>
</dbReference>
<keyword evidence="4" id="KW-0963">Cytoplasm</keyword>
<keyword evidence="12" id="KW-1185">Reference proteome</keyword>
<dbReference type="InterPro" id="IPR044099">
    <property type="entry name" value="Dcp2_NUDIX"/>
</dbReference>
<dbReference type="Proteomes" id="UP001632037">
    <property type="component" value="Unassembled WGS sequence"/>
</dbReference>
<keyword evidence="7" id="KW-0694">RNA-binding</keyword>
<feature type="domain" description="Nudix hydrolase" evidence="10">
    <location>
        <begin position="101"/>
        <end position="230"/>
    </location>
</feature>
<evidence type="ECO:0000259" key="10">
    <source>
        <dbReference type="PROSITE" id="PS51462"/>
    </source>
</evidence>
<dbReference type="Gene3D" id="1.10.10.1050">
    <property type="entry name" value="Dcp2, box A domain"/>
    <property type="match status" value="1"/>
</dbReference>
<dbReference type="Pfam" id="PF05026">
    <property type="entry name" value="DCP2"/>
    <property type="match status" value="1"/>
</dbReference>
<name>A0ABD3G4E2_9STRA</name>
<sequence>MTSKTSKTSKKKPNLAEVMDELQSRFLVNLPESELASSERLFFQIEQCFWFYEDFYADQYAHLQHVKLNDFARQMFAHCPLLRPLAHRCDELFQDFKTYQRQVPVVGCILLNAARTKLVLVRNWKGTSWTFPRGKVNEGESDMDCARREVFEECGYDVGESLSPKQYLEFVANDQRMRMYLCPDVPESYAFAPQTRKEISTIEWFTFDALPKKTWSVMPFMSRLKRWVKGQKASKKKNSNSAINSTGRAASAPRNRPLTLLTNGASQQLAETGTKKKNRQGERSISTPHNDRPATTGSKKANRGHFGTEFDTATSYDGLNDETFGDAKKGFSVEEMFSVNERLTGQKFEYDGNPHDFGKQTSCPTAMRAKAALFNLKGPKPVQILTRPSSAPLKRVEEETCPSPSPPRQSTGSTPFGSFQFDAVDIMAVVT</sequence>
<dbReference type="SMART" id="SM01125">
    <property type="entry name" value="DCP2"/>
    <property type="match status" value="1"/>
</dbReference>
<feature type="compositionally biased region" description="Polar residues" evidence="9">
    <location>
        <begin position="283"/>
        <end position="299"/>
    </location>
</feature>
<evidence type="ECO:0000256" key="8">
    <source>
        <dbReference type="ARBA" id="ARBA00023211"/>
    </source>
</evidence>
<protein>
    <recommendedName>
        <fullName evidence="10">Nudix hydrolase domain-containing protein</fullName>
    </recommendedName>
</protein>
<dbReference type="InterPro" id="IPR036189">
    <property type="entry name" value="DCP2_BoxA_sf"/>
</dbReference>
<dbReference type="PROSITE" id="PS51462">
    <property type="entry name" value="NUDIX"/>
    <property type="match status" value="1"/>
</dbReference>
<keyword evidence="8" id="KW-0464">Manganese</keyword>
<dbReference type="InterPro" id="IPR015797">
    <property type="entry name" value="NUDIX_hydrolase-like_dom_sf"/>
</dbReference>
<feature type="compositionally biased region" description="Basic residues" evidence="9">
    <location>
        <begin position="229"/>
        <end position="238"/>
    </location>
</feature>
<dbReference type="SUPFAM" id="SSF55811">
    <property type="entry name" value="Nudix"/>
    <property type="match status" value="1"/>
</dbReference>
<evidence type="ECO:0000256" key="1">
    <source>
        <dbReference type="ARBA" id="ARBA00001936"/>
    </source>
</evidence>
<keyword evidence="6" id="KW-0378">Hydrolase</keyword>
<dbReference type="GO" id="GO:0016071">
    <property type="term" value="P:mRNA metabolic process"/>
    <property type="evidence" value="ECO:0007669"/>
    <property type="project" value="UniProtKB-ARBA"/>
</dbReference>
<comment type="subcellular location">
    <subcellularLocation>
        <location evidence="2">Cytoplasm</location>
    </subcellularLocation>
</comment>
<evidence type="ECO:0000256" key="5">
    <source>
        <dbReference type="ARBA" id="ARBA00022723"/>
    </source>
</evidence>
<dbReference type="Pfam" id="PF00293">
    <property type="entry name" value="NUDIX"/>
    <property type="match status" value="1"/>
</dbReference>
<dbReference type="AlphaFoldDB" id="A0ABD3G4E2"/>
<accession>A0ABD3G4E2</accession>
<evidence type="ECO:0000256" key="7">
    <source>
        <dbReference type="ARBA" id="ARBA00022884"/>
    </source>
</evidence>
<dbReference type="GO" id="GO:0005737">
    <property type="term" value="C:cytoplasm"/>
    <property type="evidence" value="ECO:0007669"/>
    <property type="project" value="UniProtKB-SubCell"/>
</dbReference>
<evidence type="ECO:0000313" key="12">
    <source>
        <dbReference type="Proteomes" id="UP001632037"/>
    </source>
</evidence>
<dbReference type="PANTHER" id="PTHR23114">
    <property type="entry name" value="M7GPPPN-MRNA HYDROLASE"/>
    <property type="match status" value="1"/>
</dbReference>
<evidence type="ECO:0000256" key="2">
    <source>
        <dbReference type="ARBA" id="ARBA00004496"/>
    </source>
</evidence>
<dbReference type="PANTHER" id="PTHR23114:SF17">
    <property type="entry name" value="M7GPPPN-MRNA HYDROLASE"/>
    <property type="match status" value="1"/>
</dbReference>
<organism evidence="11 12">
    <name type="scientific">Phytophthora oleae</name>
    <dbReference type="NCBI Taxonomy" id="2107226"/>
    <lineage>
        <taxon>Eukaryota</taxon>
        <taxon>Sar</taxon>
        <taxon>Stramenopiles</taxon>
        <taxon>Oomycota</taxon>
        <taxon>Peronosporomycetes</taxon>
        <taxon>Peronosporales</taxon>
        <taxon>Peronosporaceae</taxon>
        <taxon>Phytophthora</taxon>
    </lineage>
</organism>
<feature type="region of interest" description="Disordered" evidence="9">
    <location>
        <begin position="229"/>
        <end position="307"/>
    </location>
</feature>
<dbReference type="EMBL" id="JBIMZQ010000002">
    <property type="protein sequence ID" value="KAL3673823.1"/>
    <property type="molecule type" value="Genomic_DNA"/>
</dbReference>
<evidence type="ECO:0000256" key="6">
    <source>
        <dbReference type="ARBA" id="ARBA00022801"/>
    </source>
</evidence>
<dbReference type="CDD" id="cd03672">
    <property type="entry name" value="NUDIX_Dcp2p_Nudt20"/>
    <property type="match status" value="1"/>
</dbReference>
<dbReference type="FunFam" id="1.10.10.1050:FF:000005">
    <property type="entry name" value="mRNA decapping complex subunit 2"/>
    <property type="match status" value="1"/>
</dbReference>
<feature type="region of interest" description="Disordered" evidence="9">
    <location>
        <begin position="386"/>
        <end position="418"/>
    </location>
</feature>
<dbReference type="SUPFAM" id="SSF140586">
    <property type="entry name" value="Dcp2 domain-like"/>
    <property type="match status" value="1"/>
</dbReference>
<evidence type="ECO:0000256" key="3">
    <source>
        <dbReference type="ARBA" id="ARBA00005279"/>
    </source>
</evidence>
<evidence type="ECO:0000313" key="11">
    <source>
        <dbReference type="EMBL" id="KAL3673823.1"/>
    </source>
</evidence>
<comment type="similarity">
    <text evidence="3">Belongs to the Nudix hydrolase family. DCP2 subfamily.</text>
</comment>
<feature type="compositionally biased region" description="Polar residues" evidence="9">
    <location>
        <begin position="408"/>
        <end position="417"/>
    </location>
</feature>
<proteinExistence type="inferred from homology"/>
<comment type="cofactor">
    <cofactor evidence="1">
        <name>Mn(2+)</name>
        <dbReference type="ChEBI" id="CHEBI:29035"/>
    </cofactor>
</comment>
<dbReference type="GO" id="GO:0016787">
    <property type="term" value="F:hydrolase activity"/>
    <property type="evidence" value="ECO:0007669"/>
    <property type="project" value="UniProtKB-KW"/>
</dbReference>
<reference evidence="11 12" key="1">
    <citation type="submission" date="2024-09" db="EMBL/GenBank/DDBJ databases">
        <title>Genome sequencing and assembly of Phytophthora oleae, isolate VK10A, causative agent of rot of olive drupes.</title>
        <authorList>
            <person name="Conti Taguali S."/>
            <person name="Riolo M."/>
            <person name="La Spada F."/>
            <person name="Cacciola S.O."/>
            <person name="Dionisio G."/>
        </authorList>
    </citation>
    <scope>NUCLEOTIDE SEQUENCE [LARGE SCALE GENOMIC DNA]</scope>
    <source>
        <strain evidence="11 12">VK10A</strain>
    </source>
</reference>
<dbReference type="FunFam" id="3.90.79.10:FF:000079">
    <property type="entry name" value="mRNA decapping complex subunit 2"/>
    <property type="match status" value="1"/>
</dbReference>
<dbReference type="Gene3D" id="3.90.79.10">
    <property type="entry name" value="Nucleoside Triphosphate Pyrophosphohydrolase"/>
    <property type="match status" value="1"/>
</dbReference>
<feature type="compositionally biased region" description="Polar residues" evidence="9">
    <location>
        <begin position="260"/>
        <end position="271"/>
    </location>
</feature>
<dbReference type="InterPro" id="IPR007722">
    <property type="entry name" value="DCP2_BoxA"/>
</dbReference>
<evidence type="ECO:0000256" key="9">
    <source>
        <dbReference type="SAM" id="MobiDB-lite"/>
    </source>
</evidence>
<evidence type="ECO:0000256" key="4">
    <source>
        <dbReference type="ARBA" id="ARBA00022490"/>
    </source>
</evidence>
<gene>
    <name evidence="11" type="ORF">V7S43_001513</name>
</gene>
<comment type="caution">
    <text evidence="11">The sequence shown here is derived from an EMBL/GenBank/DDBJ whole genome shotgun (WGS) entry which is preliminary data.</text>
</comment>